<evidence type="ECO:0000313" key="2">
    <source>
        <dbReference type="Proteomes" id="UP000613177"/>
    </source>
</evidence>
<sequence length="452" mass="52385">MPGKMKSVDYWKDFAKDNFEDNFEDIKKCLLEVDDESKDQVGEYSDDDSDEYCDKVDDYNEEKTRTFSTALNSVIRAGLPPQVKRVFIDAINTHLEQISNYISDFILPHGYLQEDIAVPNPLGAQLLKNEVFTPNYNQVFQDSHLELIHSTYYRVKGTESSFPFRQAITDVIPPSTVKPYRDLPPHSMKMARQSYLINFRQMWSDKTIANKALNRLLRSLLIIHLAPERDRAEEREALKARQQQQQADNIADNFAREEVNHEIIGDNTFRRIKRLLQIAKSTLFNDQLKTEYISKVSKAVDYGLVFSNRIYILPGLKTVRVYGAYEDLTRTQADEVPEKHKYQEGGSTVKAMNDQKSVLQSRLKNQVKQLDAFLFGNDSVRALKRKRRDNVGEFKKQNKHGQNTLTLITNEYNSSQTCLFCFNKLSHLVSAATDKISIRRGLRTSNWSRWSR</sequence>
<gene>
    <name evidence="1" type="ORF">INT48_008267</name>
</gene>
<proteinExistence type="predicted"/>
<reference evidence="1" key="1">
    <citation type="submission" date="2021-01" db="EMBL/GenBank/DDBJ databases">
        <title>Metabolic potential, ecology and presence of endohyphal bacteria is reflected in genomic diversity of Mucoromycotina.</title>
        <authorList>
            <person name="Muszewska A."/>
            <person name="Okrasinska A."/>
            <person name="Steczkiewicz K."/>
            <person name="Drgas O."/>
            <person name="Orlowska M."/>
            <person name="Perlinska-Lenart U."/>
            <person name="Aleksandrzak-Piekarczyk T."/>
            <person name="Szatraj K."/>
            <person name="Zielenkiewicz U."/>
            <person name="Pilsyk S."/>
            <person name="Malc E."/>
            <person name="Mieczkowski P."/>
            <person name="Kruszewska J.S."/>
            <person name="Biernat P."/>
            <person name="Pawlowska J."/>
        </authorList>
    </citation>
    <scope>NUCLEOTIDE SEQUENCE</scope>
    <source>
        <strain evidence="1">WA0000018081</strain>
    </source>
</reference>
<comment type="caution">
    <text evidence="1">The sequence shown here is derived from an EMBL/GenBank/DDBJ whole genome shotgun (WGS) entry which is preliminary data.</text>
</comment>
<dbReference type="AlphaFoldDB" id="A0A8H7VV11"/>
<dbReference type="EMBL" id="JAEPRE010000241">
    <property type="protein sequence ID" value="KAG2229823.1"/>
    <property type="molecule type" value="Genomic_DNA"/>
</dbReference>
<protein>
    <submittedName>
        <fullName evidence="1">Uncharacterized protein</fullName>
    </submittedName>
</protein>
<organism evidence="1 2">
    <name type="scientific">Thamnidium elegans</name>
    <dbReference type="NCBI Taxonomy" id="101142"/>
    <lineage>
        <taxon>Eukaryota</taxon>
        <taxon>Fungi</taxon>
        <taxon>Fungi incertae sedis</taxon>
        <taxon>Mucoromycota</taxon>
        <taxon>Mucoromycotina</taxon>
        <taxon>Mucoromycetes</taxon>
        <taxon>Mucorales</taxon>
        <taxon>Mucorineae</taxon>
        <taxon>Mucoraceae</taxon>
        <taxon>Thamnidium</taxon>
    </lineage>
</organism>
<keyword evidence="2" id="KW-1185">Reference proteome</keyword>
<dbReference type="Proteomes" id="UP000613177">
    <property type="component" value="Unassembled WGS sequence"/>
</dbReference>
<accession>A0A8H7VV11</accession>
<name>A0A8H7VV11_9FUNG</name>
<evidence type="ECO:0000313" key="1">
    <source>
        <dbReference type="EMBL" id="KAG2229823.1"/>
    </source>
</evidence>